<feature type="chain" id="PRO_5005325505" evidence="2">
    <location>
        <begin position="24"/>
        <end position="141"/>
    </location>
</feature>
<protein>
    <submittedName>
        <fullName evidence="3">Uncharacterized protein</fullName>
    </submittedName>
</protein>
<dbReference type="PANTHER" id="PTHR42095">
    <property type="entry name" value="YALI0C12166P"/>
    <property type="match status" value="1"/>
</dbReference>
<feature type="compositionally biased region" description="Pro residues" evidence="1">
    <location>
        <begin position="38"/>
        <end position="49"/>
    </location>
</feature>
<proteinExistence type="predicted"/>
<keyword evidence="2" id="KW-0732">Signal</keyword>
<reference evidence="3" key="1">
    <citation type="submission" date="2014-03" db="EMBL/GenBank/DDBJ databases">
        <authorList>
            <person name="Casaregola S."/>
        </authorList>
    </citation>
    <scope>NUCLEOTIDE SEQUENCE [LARGE SCALE GENOMIC DNA]</scope>
    <source>
        <strain evidence="3">CLIB 918</strain>
    </source>
</reference>
<feature type="region of interest" description="Disordered" evidence="1">
    <location>
        <begin position="19"/>
        <end position="111"/>
    </location>
</feature>
<dbReference type="PANTHER" id="PTHR42095:SF1">
    <property type="entry name" value="YALI0C12166P"/>
    <property type="match status" value="1"/>
</dbReference>
<feature type="compositionally biased region" description="Low complexity" evidence="1">
    <location>
        <begin position="21"/>
        <end position="37"/>
    </location>
</feature>
<dbReference type="Proteomes" id="UP000242525">
    <property type="component" value="Unassembled WGS sequence"/>
</dbReference>
<evidence type="ECO:0000313" key="3">
    <source>
        <dbReference type="EMBL" id="CDO52092.1"/>
    </source>
</evidence>
<organism evidence="3 4">
    <name type="scientific">Geotrichum candidum</name>
    <name type="common">Oospora lactis</name>
    <name type="synonym">Dipodascus geotrichum</name>
    <dbReference type="NCBI Taxonomy" id="1173061"/>
    <lineage>
        <taxon>Eukaryota</taxon>
        <taxon>Fungi</taxon>
        <taxon>Dikarya</taxon>
        <taxon>Ascomycota</taxon>
        <taxon>Saccharomycotina</taxon>
        <taxon>Dipodascomycetes</taxon>
        <taxon>Dipodascales</taxon>
        <taxon>Dipodascaceae</taxon>
        <taxon>Geotrichum</taxon>
    </lineage>
</organism>
<evidence type="ECO:0000313" key="4">
    <source>
        <dbReference type="Proteomes" id="UP000242525"/>
    </source>
</evidence>
<comment type="caution">
    <text evidence="3">The sequence shown here is derived from an EMBL/GenBank/DDBJ whole genome shotgun (WGS) entry which is preliminary data.</text>
</comment>
<name>A0A0J9X4P5_GEOCN</name>
<gene>
    <name evidence="3" type="ORF">BN980_GECA02s05697g</name>
</gene>
<evidence type="ECO:0000256" key="1">
    <source>
        <dbReference type="SAM" id="MobiDB-lite"/>
    </source>
</evidence>
<accession>A0A0J9X4P5</accession>
<dbReference type="EMBL" id="CCBN010000002">
    <property type="protein sequence ID" value="CDO52092.1"/>
    <property type="molecule type" value="Genomic_DNA"/>
</dbReference>
<feature type="compositionally biased region" description="Low complexity" evidence="1">
    <location>
        <begin position="60"/>
        <end position="82"/>
    </location>
</feature>
<feature type="signal peptide" evidence="2">
    <location>
        <begin position="1"/>
        <end position="23"/>
    </location>
</feature>
<evidence type="ECO:0000256" key="2">
    <source>
        <dbReference type="SAM" id="SignalP"/>
    </source>
</evidence>
<dbReference type="AlphaFoldDB" id="A0A0J9X4P5"/>
<keyword evidence="4" id="KW-1185">Reference proteome</keyword>
<dbReference type="OrthoDB" id="4207123at2759"/>
<dbReference type="STRING" id="1173061.A0A0J9X4P5"/>
<sequence length="141" mass="15579">MPSSKPLLSFFLGNLGLINNTTTTTTTTTKPAAAPVRAPTPPLVKPPTPTAAQPILTHLQQSQQQQQQQPQPQPQPQQQQQQASSARDIPDPNHRSLSTSPGGDKWWIGRLAPDGSEKYYKIEPLKRHNSFDRISLDRLSI</sequence>